<reference evidence="2 3" key="1">
    <citation type="submission" date="2020-05" db="EMBL/GenBank/DDBJ databases">
        <title>Identification and distribution of gene clusters putatively required for synthesis of sphingolipid metabolism inhibitors in phylogenetically diverse species of the filamentous fungus Fusarium.</title>
        <authorList>
            <person name="Kim H.-S."/>
            <person name="Busman M."/>
            <person name="Brown D.W."/>
            <person name="Divon H."/>
            <person name="Uhlig S."/>
            <person name="Proctor R.H."/>
        </authorList>
    </citation>
    <scope>NUCLEOTIDE SEQUENCE [LARGE SCALE GENOMIC DNA]</scope>
    <source>
        <strain evidence="2 3">NRRL 20693</strain>
    </source>
</reference>
<feature type="non-terminal residue" evidence="2">
    <location>
        <position position="385"/>
    </location>
</feature>
<evidence type="ECO:0000313" key="2">
    <source>
        <dbReference type="EMBL" id="KAF5654559.1"/>
    </source>
</evidence>
<gene>
    <name evidence="2" type="ORF">FHETE_11292</name>
</gene>
<dbReference type="EMBL" id="JAAGWQ010000491">
    <property type="protein sequence ID" value="KAF5654559.1"/>
    <property type="molecule type" value="Genomic_DNA"/>
</dbReference>
<evidence type="ECO:0000313" key="3">
    <source>
        <dbReference type="Proteomes" id="UP000567885"/>
    </source>
</evidence>
<name>A0A8H5WDS7_FUSHE</name>
<dbReference type="AlphaFoldDB" id="A0A8H5WDS7"/>
<evidence type="ECO:0000256" key="1">
    <source>
        <dbReference type="SAM" id="MobiDB-lite"/>
    </source>
</evidence>
<feature type="compositionally biased region" description="Basic and acidic residues" evidence="1">
    <location>
        <begin position="232"/>
        <end position="260"/>
    </location>
</feature>
<organism evidence="2 3">
    <name type="scientific">Fusarium heterosporum</name>
    <dbReference type="NCBI Taxonomy" id="42747"/>
    <lineage>
        <taxon>Eukaryota</taxon>
        <taxon>Fungi</taxon>
        <taxon>Dikarya</taxon>
        <taxon>Ascomycota</taxon>
        <taxon>Pezizomycotina</taxon>
        <taxon>Sordariomycetes</taxon>
        <taxon>Hypocreomycetidae</taxon>
        <taxon>Hypocreales</taxon>
        <taxon>Nectriaceae</taxon>
        <taxon>Fusarium</taxon>
        <taxon>Fusarium heterosporum species complex</taxon>
    </lineage>
</organism>
<dbReference type="PANTHER" id="PTHR42105">
    <property type="entry name" value="DIM2-ASSOCIATED PROTEIN 1"/>
    <property type="match status" value="1"/>
</dbReference>
<feature type="region of interest" description="Disordered" evidence="1">
    <location>
        <begin position="95"/>
        <end position="328"/>
    </location>
</feature>
<feature type="compositionally biased region" description="Basic and acidic residues" evidence="1">
    <location>
        <begin position="206"/>
        <end position="216"/>
    </location>
</feature>
<feature type="compositionally biased region" description="Polar residues" evidence="1">
    <location>
        <begin position="137"/>
        <end position="152"/>
    </location>
</feature>
<dbReference type="Proteomes" id="UP000567885">
    <property type="component" value="Unassembled WGS sequence"/>
</dbReference>
<protein>
    <submittedName>
        <fullName evidence="2">Uncharacterized protein</fullName>
    </submittedName>
</protein>
<accession>A0A8H5WDS7</accession>
<dbReference type="PANTHER" id="PTHR42105:SF1">
    <property type="entry name" value="TRANSALDOLASE"/>
    <property type="match status" value="1"/>
</dbReference>
<feature type="compositionally biased region" description="Polar residues" evidence="1">
    <location>
        <begin position="107"/>
        <end position="119"/>
    </location>
</feature>
<feature type="compositionally biased region" description="Low complexity" evidence="1">
    <location>
        <begin position="219"/>
        <end position="231"/>
    </location>
</feature>
<feature type="compositionally biased region" description="Basic and acidic residues" evidence="1">
    <location>
        <begin position="374"/>
        <end position="385"/>
    </location>
</feature>
<feature type="compositionally biased region" description="Basic and acidic residues" evidence="1">
    <location>
        <begin position="352"/>
        <end position="366"/>
    </location>
</feature>
<proteinExistence type="predicted"/>
<feature type="region of interest" description="Disordered" evidence="1">
    <location>
        <begin position="1"/>
        <end position="62"/>
    </location>
</feature>
<comment type="caution">
    <text evidence="2">The sequence shown here is derived from an EMBL/GenBank/DDBJ whole genome shotgun (WGS) entry which is preliminary data.</text>
</comment>
<feature type="compositionally biased region" description="Polar residues" evidence="1">
    <location>
        <begin position="289"/>
        <end position="305"/>
    </location>
</feature>
<keyword evidence="3" id="KW-1185">Reference proteome</keyword>
<feature type="region of interest" description="Disordered" evidence="1">
    <location>
        <begin position="350"/>
        <end position="385"/>
    </location>
</feature>
<dbReference type="OrthoDB" id="5382102at2759"/>
<feature type="compositionally biased region" description="Low complexity" evidence="1">
    <location>
        <begin position="14"/>
        <end position="26"/>
    </location>
</feature>
<sequence>MGASSRKSLPLPAPTETETNTTPTELTETEDVVNPGDEKSSYSIPEDGTPVTIATRGHKASKSQTSLLIEYFEGGKSTVGSTGERRPSVRVRLTPSKRGRADHHIQVTETKGARSTSVTRHIPLGDSELYDGDDGDSMTSYASATEESNVSRNPIDIEIDRSSHSHRRRRPASPLIPSETYNVNASDISAIPSDSFLDGPANTTDAKVDSPTETRDMSAPVGIGAFAGAAAEEVRNRKSRTRDRSRVSETKSSRDKSTVDRKRRPKSRTSSVSERTEDPIKAHRRRSSRGQQESNMSALDSNVSASHLAPSHRTQATHSSRSDVSKSSINNPKLLETVEDAIRRLILPELNALKRESSKREGRRDSFSSATSVSKDELTPDRRRS</sequence>